<dbReference type="GO" id="GO:0000056">
    <property type="term" value="P:ribosomal small subunit export from nucleus"/>
    <property type="evidence" value="ECO:0007669"/>
    <property type="project" value="InterPro"/>
</dbReference>
<evidence type="ECO:0000256" key="5">
    <source>
        <dbReference type="ARBA" id="ARBA00023010"/>
    </source>
</evidence>
<accession>A0AA88KX48</accession>
<evidence type="ECO:0008006" key="10">
    <source>
        <dbReference type="Google" id="ProtNLM"/>
    </source>
</evidence>
<dbReference type="GeneID" id="68102071"/>
<keyword evidence="2" id="KW-0813">Transport</keyword>
<dbReference type="GO" id="GO:0006606">
    <property type="term" value="P:protein import into nucleus"/>
    <property type="evidence" value="ECO:0007669"/>
    <property type="project" value="TreeGrafter"/>
</dbReference>
<dbReference type="GO" id="GO:0006406">
    <property type="term" value="P:mRNA export from nucleus"/>
    <property type="evidence" value="ECO:0007669"/>
    <property type="project" value="TreeGrafter"/>
</dbReference>
<comment type="caution">
    <text evidence="8">The sequence shown here is derived from an EMBL/GenBank/DDBJ whole genome shotgun (WGS) entry which is preliminary data.</text>
</comment>
<proteinExistence type="predicted"/>
<dbReference type="PANTHER" id="PTHR13257">
    <property type="entry name" value="NUCLEOPORIN NUP84-RELATED"/>
    <property type="match status" value="1"/>
</dbReference>
<keyword evidence="5" id="KW-0811">Translocation</keyword>
<dbReference type="Proteomes" id="UP000816034">
    <property type="component" value="Unassembled WGS sequence"/>
</dbReference>
<name>A0AA88KX48_NAELO</name>
<keyword evidence="3" id="KW-0509">mRNA transport</keyword>
<dbReference type="AlphaFoldDB" id="A0AA88KX48"/>
<dbReference type="GO" id="GO:0017056">
    <property type="term" value="F:structural constituent of nuclear pore"/>
    <property type="evidence" value="ECO:0007669"/>
    <property type="project" value="InterPro"/>
</dbReference>
<organism evidence="8 9">
    <name type="scientific">Naegleria lovaniensis</name>
    <name type="common">Amoeba</name>
    <dbReference type="NCBI Taxonomy" id="51637"/>
    <lineage>
        <taxon>Eukaryota</taxon>
        <taxon>Discoba</taxon>
        <taxon>Heterolobosea</taxon>
        <taxon>Tetramitia</taxon>
        <taxon>Eutetramitia</taxon>
        <taxon>Vahlkampfiidae</taxon>
        <taxon>Naegleria</taxon>
    </lineage>
</organism>
<keyword evidence="9" id="KW-1185">Reference proteome</keyword>
<evidence type="ECO:0000256" key="1">
    <source>
        <dbReference type="ARBA" id="ARBA00004567"/>
    </source>
</evidence>
<evidence type="ECO:0000256" key="3">
    <source>
        <dbReference type="ARBA" id="ARBA00022816"/>
    </source>
</evidence>
<evidence type="ECO:0000256" key="4">
    <source>
        <dbReference type="ARBA" id="ARBA00022927"/>
    </source>
</evidence>
<dbReference type="PANTHER" id="PTHR13257:SF0">
    <property type="entry name" value="NUCLEAR PORE COMPLEX PROTEIN NUP88"/>
    <property type="match status" value="1"/>
</dbReference>
<evidence type="ECO:0000256" key="2">
    <source>
        <dbReference type="ARBA" id="ARBA00022448"/>
    </source>
</evidence>
<keyword evidence="7" id="KW-0539">Nucleus</keyword>
<evidence type="ECO:0000256" key="6">
    <source>
        <dbReference type="ARBA" id="ARBA00023132"/>
    </source>
</evidence>
<dbReference type="GO" id="GO:0005643">
    <property type="term" value="C:nuclear pore"/>
    <property type="evidence" value="ECO:0007669"/>
    <property type="project" value="UniProtKB-SubCell"/>
</dbReference>
<reference evidence="8 9" key="1">
    <citation type="journal article" date="2018" name="BMC Genomics">
        <title>The genome of Naegleria lovaniensis, the basis for a comparative approach to unravel pathogenicity factors of the human pathogenic amoeba N. fowleri.</title>
        <authorList>
            <person name="Liechti N."/>
            <person name="Schurch N."/>
            <person name="Bruggmann R."/>
            <person name="Wittwer M."/>
        </authorList>
    </citation>
    <scope>NUCLEOTIDE SEQUENCE [LARGE SCALE GENOMIC DNA]</scope>
    <source>
        <strain evidence="8 9">ATCC 30569</strain>
    </source>
</reference>
<evidence type="ECO:0000313" key="8">
    <source>
        <dbReference type="EMBL" id="KAG2393040.1"/>
    </source>
</evidence>
<protein>
    <recommendedName>
        <fullName evidence="10">Nuclear pore complex protein Nup88</fullName>
    </recommendedName>
</protein>
<evidence type="ECO:0000256" key="7">
    <source>
        <dbReference type="ARBA" id="ARBA00023242"/>
    </source>
</evidence>
<dbReference type="EMBL" id="PYSW02000003">
    <property type="protein sequence ID" value="KAG2393040.1"/>
    <property type="molecule type" value="Genomic_DNA"/>
</dbReference>
<dbReference type="RefSeq" id="XP_044554934.1">
    <property type="nucleotide sequence ID" value="XM_044699824.1"/>
</dbReference>
<evidence type="ECO:0000313" key="9">
    <source>
        <dbReference type="Proteomes" id="UP000816034"/>
    </source>
</evidence>
<gene>
    <name evidence="8" type="ORF">C9374_009617</name>
</gene>
<dbReference type="InterPro" id="IPR037700">
    <property type="entry name" value="NUP88/NUP82"/>
</dbReference>
<comment type="subcellular location">
    <subcellularLocation>
        <location evidence="1">Nucleus</location>
        <location evidence="1">Nuclear pore complex</location>
    </subcellularLocation>
</comment>
<sequence length="686" mass="78472">MTSLVARTLAQSSRKPMRYVLQEELLSIVKSEISSGQLLDSSQPLQHLAINKRSSEAIYYSAQEGGQFYKIVFSGLDENGHYKKTIQPDMKYPSINQIHLNKAGNRLLLIGEHDINVMSVPGFTSSEADVISSTTIFSFSLLSSVLENSNTILKACWHPHSDDHIVVLDSMNMLRIIQATSGKIDEILLLEDRSEKVLSFTFGSRRSWERFSIFYVSTFKESYRLWVLCPIVPEGCIVSQEFLDDIIDECESESETTMVMNYLPGIINYAIESAGHEQEIVLKPNAKDRAFFTGKSISIDCETDFSSYIADMTSLNVYKSFPTCFACVENTGTIRLFVVSDNIKPKWNLQSKFASPSSPLKSKLYSPISHTISVIPLDRIVLPRVSRPWLVPHPTSSQIFYCVHDGGCHEVIFPFISHIEKTFSGLEQEQSENDKTTVLPLFKSQKLEYPKGFAILEDLINGTSIFYIESRSKNVLLSSGSVFNFTTDETDSTQQKDSKKYAIDTFQKSLEEVTNELYNRNMDVKSKEATLLLVHNTQCYDVAITLFEQKLLSLSKRYHNQQQAVQMLAKKDSQCKQLQYDIHTKYENALNKAKELHKRLEKCYNILFHEQLSKEEKEFMNDIKQKSKVVDTYSSRIENLKHQIDSYTPYEPTGKTYSPEVIEKVKKYLKKTEEILESTKQHLEEI</sequence>
<dbReference type="GO" id="GO:0000055">
    <property type="term" value="P:ribosomal large subunit export from nucleus"/>
    <property type="evidence" value="ECO:0007669"/>
    <property type="project" value="InterPro"/>
</dbReference>
<keyword evidence="6" id="KW-0906">Nuclear pore complex</keyword>
<keyword evidence="4" id="KW-0653">Protein transport</keyword>